<dbReference type="EMBL" id="KV407454">
    <property type="protein sequence ID" value="KZF26303.1"/>
    <property type="molecule type" value="Genomic_DNA"/>
</dbReference>
<dbReference type="AlphaFoldDB" id="A0A165JJ06"/>
<dbReference type="InParanoid" id="A0A165JJ06"/>
<accession>A0A165JJ06</accession>
<dbReference type="Proteomes" id="UP000076632">
    <property type="component" value="Unassembled WGS sequence"/>
</dbReference>
<sequence length="163" mass="18077">MPSIEKPTQEPEVNTSQLKSPLHSLQLELQENRELAANIPGSSRNLVLYILITTQSKPPSIGLLSSSLSEVLQEARIGFLSQDVDLSVNVPVPDDTSIAATKGTMLSGMLYVSWLNKEYQPQYKYPTLAEIELPDPTSTTYKQVDINPDLTTKQKDALELLYT</sequence>
<organism evidence="1 2">
    <name type="scientific">Xylona heveae (strain CBS 132557 / TC161)</name>
    <dbReference type="NCBI Taxonomy" id="1328760"/>
    <lineage>
        <taxon>Eukaryota</taxon>
        <taxon>Fungi</taxon>
        <taxon>Dikarya</taxon>
        <taxon>Ascomycota</taxon>
        <taxon>Pezizomycotina</taxon>
        <taxon>Xylonomycetes</taxon>
        <taxon>Xylonales</taxon>
        <taxon>Xylonaceae</taxon>
        <taxon>Xylona</taxon>
    </lineage>
</organism>
<proteinExistence type="predicted"/>
<name>A0A165JJ06_XYLHT</name>
<evidence type="ECO:0000313" key="2">
    <source>
        <dbReference type="Proteomes" id="UP000076632"/>
    </source>
</evidence>
<keyword evidence="2" id="KW-1185">Reference proteome</keyword>
<evidence type="ECO:0000313" key="1">
    <source>
        <dbReference type="EMBL" id="KZF26303.1"/>
    </source>
</evidence>
<reference evidence="1 2" key="1">
    <citation type="journal article" date="2016" name="Fungal Biol.">
        <title>The genome of Xylona heveae provides a window into fungal endophytism.</title>
        <authorList>
            <person name="Gazis R."/>
            <person name="Kuo A."/>
            <person name="Riley R."/>
            <person name="LaButti K."/>
            <person name="Lipzen A."/>
            <person name="Lin J."/>
            <person name="Amirebrahimi M."/>
            <person name="Hesse C.N."/>
            <person name="Spatafora J.W."/>
            <person name="Henrissat B."/>
            <person name="Hainaut M."/>
            <person name="Grigoriev I.V."/>
            <person name="Hibbett D.S."/>
        </authorList>
    </citation>
    <scope>NUCLEOTIDE SEQUENCE [LARGE SCALE GENOMIC DNA]</scope>
    <source>
        <strain evidence="1 2">TC161</strain>
    </source>
</reference>
<dbReference type="RefSeq" id="XP_018191858.1">
    <property type="nucleotide sequence ID" value="XM_018334606.1"/>
</dbReference>
<gene>
    <name evidence="1" type="ORF">L228DRAFT_264716</name>
</gene>
<dbReference type="GeneID" id="28899743"/>
<protein>
    <submittedName>
        <fullName evidence="1">Uncharacterized protein</fullName>
    </submittedName>
</protein>